<dbReference type="Gene3D" id="3.30.50.10">
    <property type="entry name" value="Erythroid Transcription Factor GATA-1, subunit A"/>
    <property type="match status" value="1"/>
</dbReference>
<evidence type="ECO:0000256" key="2">
    <source>
        <dbReference type="ARBA" id="ARBA00005993"/>
    </source>
</evidence>
<dbReference type="SMART" id="SM00399">
    <property type="entry name" value="ZnF_C4"/>
    <property type="match status" value="1"/>
</dbReference>
<feature type="domain" description="Nuclear receptor" evidence="11">
    <location>
        <begin position="9"/>
        <end position="85"/>
    </location>
</feature>
<dbReference type="GO" id="GO:0006357">
    <property type="term" value="P:regulation of transcription by RNA polymerase II"/>
    <property type="evidence" value="ECO:0007669"/>
    <property type="project" value="TreeGrafter"/>
</dbReference>
<dbReference type="PANTHER" id="PTHR46011">
    <property type="entry name" value="NUCLEAR HORMONE RECEPTOR FAMILY MEMBER NHR-86-RELATED"/>
    <property type="match status" value="1"/>
</dbReference>
<keyword evidence="3" id="KW-0479">Metal-binding</keyword>
<protein>
    <submittedName>
        <fullName evidence="13">Nuclear receptor domain-containing protein</fullName>
    </submittedName>
</protein>
<dbReference type="PRINTS" id="PR00047">
    <property type="entry name" value="STROIDFINGER"/>
</dbReference>
<dbReference type="CDD" id="cd06960">
    <property type="entry name" value="NR_DBD_HNF4A"/>
    <property type="match status" value="1"/>
</dbReference>
<comment type="similarity">
    <text evidence="2">Belongs to the nuclear hormone receptor family.</text>
</comment>
<dbReference type="InterPro" id="IPR013088">
    <property type="entry name" value="Znf_NHR/GATA"/>
</dbReference>
<dbReference type="InterPro" id="IPR035500">
    <property type="entry name" value="NHR-like_dom_sf"/>
</dbReference>
<evidence type="ECO:0000256" key="6">
    <source>
        <dbReference type="ARBA" id="ARBA00023015"/>
    </source>
</evidence>
<name>A0A915DWZ2_9BILA</name>
<evidence type="ECO:0000256" key="9">
    <source>
        <dbReference type="ARBA" id="ARBA00023170"/>
    </source>
</evidence>
<comment type="subcellular location">
    <subcellularLocation>
        <location evidence="1">Nucleus</location>
    </subcellularLocation>
</comment>
<dbReference type="SUPFAM" id="SSF48508">
    <property type="entry name" value="Nuclear receptor ligand-binding domain"/>
    <property type="match status" value="1"/>
</dbReference>
<keyword evidence="9" id="KW-0675">Receptor</keyword>
<evidence type="ECO:0000256" key="1">
    <source>
        <dbReference type="ARBA" id="ARBA00004123"/>
    </source>
</evidence>
<dbReference type="GO" id="GO:0008270">
    <property type="term" value="F:zinc ion binding"/>
    <property type="evidence" value="ECO:0007669"/>
    <property type="project" value="UniProtKB-KW"/>
</dbReference>
<evidence type="ECO:0000256" key="10">
    <source>
        <dbReference type="ARBA" id="ARBA00023242"/>
    </source>
</evidence>
<evidence type="ECO:0000256" key="4">
    <source>
        <dbReference type="ARBA" id="ARBA00022771"/>
    </source>
</evidence>
<proteinExistence type="inferred from homology"/>
<dbReference type="Pfam" id="PF00105">
    <property type="entry name" value="zf-C4"/>
    <property type="match status" value="1"/>
</dbReference>
<accession>A0A915DWZ2</accession>
<evidence type="ECO:0000256" key="8">
    <source>
        <dbReference type="ARBA" id="ARBA00023163"/>
    </source>
</evidence>
<sequence length="322" mass="37929">MEDNLCATYRQCCVCKGKSHGSFFGVLACRGCSAFFRRSVLEKRKYKCKRNEDCDIQKPNLRNLCRACRLQTCYKSGISSNLRLVVDLNMKIPILTKYVLGMRDFNDRQLYLFSIQNPYNQYKRMDNRPELLRMERGSMSLFYDTFSTYFPFFDTSLSTKKIDILGQIWPQFCLLHRLFLSAKNSFRKNTTLMLYNGYYVETEDIPNENTIFTLIDFFNFSKNLVTDLLFVVKKFQEMHINEIEWVALVALKIYSTVEKNFGSLGFEEGICRVNELYSFMQDIAMLERKFHEAVEVAEILRQGVWQNGNLQHQFKSIAKCSY</sequence>
<dbReference type="InterPro" id="IPR000536">
    <property type="entry name" value="Nucl_hrmn_rcpt_lig-bd"/>
</dbReference>
<keyword evidence="6" id="KW-0805">Transcription regulation</keyword>
<keyword evidence="4" id="KW-0863">Zinc-finger</keyword>
<keyword evidence="10" id="KW-0539">Nucleus</keyword>
<dbReference type="AlphaFoldDB" id="A0A915DWZ2"/>
<keyword evidence="5" id="KW-0862">Zinc</keyword>
<dbReference type="WBParaSite" id="jg24355">
    <property type="protein sequence ID" value="jg24355"/>
    <property type="gene ID" value="jg24355"/>
</dbReference>
<evidence type="ECO:0000256" key="7">
    <source>
        <dbReference type="ARBA" id="ARBA00023125"/>
    </source>
</evidence>
<evidence type="ECO:0000259" key="11">
    <source>
        <dbReference type="PROSITE" id="PS51030"/>
    </source>
</evidence>
<evidence type="ECO:0000256" key="3">
    <source>
        <dbReference type="ARBA" id="ARBA00022723"/>
    </source>
</evidence>
<dbReference type="Proteomes" id="UP000887574">
    <property type="component" value="Unplaced"/>
</dbReference>
<dbReference type="Gene3D" id="1.10.565.10">
    <property type="entry name" value="Retinoid X Receptor"/>
    <property type="match status" value="1"/>
</dbReference>
<dbReference type="InterPro" id="IPR049636">
    <property type="entry name" value="HNF4-like_DBD"/>
</dbReference>
<dbReference type="SUPFAM" id="SSF57716">
    <property type="entry name" value="Glucocorticoid receptor-like (DNA-binding domain)"/>
    <property type="match status" value="1"/>
</dbReference>
<evidence type="ECO:0000256" key="5">
    <source>
        <dbReference type="ARBA" id="ARBA00022833"/>
    </source>
</evidence>
<reference evidence="13" key="1">
    <citation type="submission" date="2022-11" db="UniProtKB">
        <authorList>
            <consortium name="WormBaseParasite"/>
        </authorList>
    </citation>
    <scope>IDENTIFICATION</scope>
</reference>
<evidence type="ECO:0000313" key="12">
    <source>
        <dbReference type="Proteomes" id="UP000887574"/>
    </source>
</evidence>
<dbReference type="GO" id="GO:0000978">
    <property type="term" value="F:RNA polymerase II cis-regulatory region sequence-specific DNA binding"/>
    <property type="evidence" value="ECO:0007669"/>
    <property type="project" value="InterPro"/>
</dbReference>
<keyword evidence="8" id="KW-0804">Transcription</keyword>
<keyword evidence="12" id="KW-1185">Reference proteome</keyword>
<keyword evidence="7" id="KW-0238">DNA-binding</keyword>
<dbReference type="InterPro" id="IPR001628">
    <property type="entry name" value="Znf_hrmn_rcpt"/>
</dbReference>
<organism evidence="12 13">
    <name type="scientific">Ditylenchus dipsaci</name>
    <dbReference type="NCBI Taxonomy" id="166011"/>
    <lineage>
        <taxon>Eukaryota</taxon>
        <taxon>Metazoa</taxon>
        <taxon>Ecdysozoa</taxon>
        <taxon>Nematoda</taxon>
        <taxon>Chromadorea</taxon>
        <taxon>Rhabditida</taxon>
        <taxon>Tylenchina</taxon>
        <taxon>Tylenchomorpha</taxon>
        <taxon>Sphaerularioidea</taxon>
        <taxon>Anguinidae</taxon>
        <taxon>Anguininae</taxon>
        <taxon>Ditylenchus</taxon>
    </lineage>
</organism>
<dbReference type="PROSITE" id="PS51030">
    <property type="entry name" value="NUCLEAR_REC_DBD_2"/>
    <property type="match status" value="1"/>
</dbReference>
<dbReference type="Pfam" id="PF00104">
    <property type="entry name" value="Hormone_recep"/>
    <property type="match status" value="1"/>
</dbReference>
<dbReference type="PANTHER" id="PTHR46011:SF4">
    <property type="entry name" value="NUCLEAR HORMONE RECEPTOR FAMILY MEMBER NHR-43"/>
    <property type="match status" value="1"/>
</dbReference>
<evidence type="ECO:0000313" key="13">
    <source>
        <dbReference type="WBParaSite" id="jg24355"/>
    </source>
</evidence>
<dbReference type="GO" id="GO:0005634">
    <property type="term" value="C:nucleus"/>
    <property type="evidence" value="ECO:0007669"/>
    <property type="project" value="UniProtKB-SubCell"/>
</dbReference>
<dbReference type="GO" id="GO:0003700">
    <property type="term" value="F:DNA-binding transcription factor activity"/>
    <property type="evidence" value="ECO:0007669"/>
    <property type="project" value="InterPro"/>
</dbReference>